<dbReference type="EMBL" id="NXII01000019">
    <property type="protein sequence ID" value="RXI38324.1"/>
    <property type="molecule type" value="Genomic_DNA"/>
</dbReference>
<accession>A0A6M8NS88</accession>
<organism evidence="3 4">
    <name type="scientific">Arcobacter cloacae</name>
    <dbReference type="NCBI Taxonomy" id="1054034"/>
    <lineage>
        <taxon>Bacteria</taxon>
        <taxon>Pseudomonadati</taxon>
        <taxon>Campylobacterota</taxon>
        <taxon>Epsilonproteobacteria</taxon>
        <taxon>Campylobacterales</taxon>
        <taxon>Arcobacteraceae</taxon>
        <taxon>Arcobacter</taxon>
    </lineage>
</organism>
<evidence type="ECO:0000313" key="4">
    <source>
        <dbReference type="Proteomes" id="UP000290378"/>
    </source>
</evidence>
<feature type="transmembrane region" description="Helical" evidence="2">
    <location>
        <begin position="387"/>
        <end position="412"/>
    </location>
</feature>
<comment type="caution">
    <text evidence="3">The sequence shown here is derived from an EMBL/GenBank/DDBJ whole genome shotgun (WGS) entry which is preliminary data.</text>
</comment>
<dbReference type="InterPro" id="IPR005625">
    <property type="entry name" value="PepSY-ass_TM"/>
</dbReference>
<feature type="transmembrane region" description="Helical" evidence="2">
    <location>
        <begin position="12"/>
        <end position="33"/>
    </location>
</feature>
<evidence type="ECO:0000256" key="2">
    <source>
        <dbReference type="SAM" id="Phobius"/>
    </source>
</evidence>
<keyword evidence="2" id="KW-0812">Transmembrane</keyword>
<feature type="compositionally biased region" description="Basic and acidic residues" evidence="1">
    <location>
        <begin position="246"/>
        <end position="285"/>
    </location>
</feature>
<dbReference type="Pfam" id="PF03929">
    <property type="entry name" value="PepSY_TM"/>
    <property type="match status" value="1"/>
</dbReference>
<feature type="compositionally biased region" description="Low complexity" evidence="1">
    <location>
        <begin position="235"/>
        <end position="245"/>
    </location>
</feature>
<sequence>MHKTIWFKIHWFLGITAGIILLIVGATGAILSFEKEIMKAINSDTYYVKVIEGQDKLTTKELLEKFQASSPKAKINSISFSLDATSSTVINIAGEGENARRGISKYVNPYTAEVLPDLVGKDFFGFILRLHRWLAFPQEIREVGKQTVAISTISLIVLIISALVIYWGRIKHAFFKSFTFKFKHHGRAFLSTMHSAVGMWVIPLYLLASLTGLFWSYEWYNNALYKIAGVEKPQRMQQPQQPQAQKEPKSEQQKAPEQRERKPEGEKAEGQRERKPEGQRGERGQGQRPQGESSSSKFADIQKAVEMFNIFVQRDYSNVTLRFPQKGTVYSFSYLDTDPAHYRARNTLEVDINSWQLLKHERYNDLPLNERLMKSILPLHTGEYFGLIGQTLMFIASALMALFTITGFMLYINRHKKKKSKIEQQKV</sequence>
<dbReference type="Proteomes" id="UP000290378">
    <property type="component" value="Unassembled WGS sequence"/>
</dbReference>
<keyword evidence="2" id="KW-1133">Transmembrane helix</keyword>
<dbReference type="RefSeq" id="WP_129014320.1">
    <property type="nucleotide sequence ID" value="NZ_CBCSEI010000018.1"/>
</dbReference>
<dbReference type="PANTHER" id="PTHR34219">
    <property type="entry name" value="IRON-REGULATED INNER MEMBRANE PROTEIN-RELATED"/>
    <property type="match status" value="1"/>
</dbReference>
<evidence type="ECO:0000256" key="1">
    <source>
        <dbReference type="SAM" id="MobiDB-lite"/>
    </source>
</evidence>
<protein>
    <submittedName>
        <fullName evidence="3">Sulfite reductase</fullName>
    </submittedName>
</protein>
<feature type="region of interest" description="Disordered" evidence="1">
    <location>
        <begin position="235"/>
        <end position="296"/>
    </location>
</feature>
<dbReference type="PANTHER" id="PTHR34219:SF3">
    <property type="entry name" value="BLL7967 PROTEIN"/>
    <property type="match status" value="1"/>
</dbReference>
<evidence type="ECO:0000313" key="3">
    <source>
        <dbReference type="EMBL" id="RXI38324.1"/>
    </source>
</evidence>
<feature type="transmembrane region" description="Helical" evidence="2">
    <location>
        <begin position="188"/>
        <end position="215"/>
    </location>
</feature>
<name>A0A6M8NS88_9BACT</name>
<reference evidence="3 4" key="1">
    <citation type="submission" date="2017-09" db="EMBL/GenBank/DDBJ databases">
        <title>Genomics of the genus Arcobacter.</title>
        <authorList>
            <person name="Perez-Cataluna A."/>
            <person name="Figueras M.J."/>
            <person name="Salas-Masso N."/>
        </authorList>
    </citation>
    <scope>NUCLEOTIDE SEQUENCE [LARGE SCALE GENOMIC DNA]</scope>
    <source>
        <strain evidence="3 4">CECT 7834</strain>
    </source>
</reference>
<keyword evidence="4" id="KW-1185">Reference proteome</keyword>
<gene>
    <name evidence="3" type="ORF">CP963_11460</name>
</gene>
<keyword evidence="2" id="KW-0472">Membrane</keyword>
<proteinExistence type="predicted"/>
<feature type="transmembrane region" description="Helical" evidence="2">
    <location>
        <begin position="148"/>
        <end position="167"/>
    </location>
</feature>
<dbReference type="AlphaFoldDB" id="A0A6M8NS88"/>